<evidence type="ECO:0000256" key="3">
    <source>
        <dbReference type="ARBA" id="ARBA00023239"/>
    </source>
</evidence>
<dbReference type="Gene3D" id="2.60.120.480">
    <property type="entry name" value="Ureidoglycolate hydrolase"/>
    <property type="match status" value="1"/>
</dbReference>
<dbReference type="InterPro" id="IPR011051">
    <property type="entry name" value="RmlC_Cupin_sf"/>
</dbReference>
<proteinExistence type="predicted"/>
<dbReference type="PIRSF" id="PIRSF017306">
    <property type="entry name" value="Ureidogly_hydro"/>
    <property type="match status" value="1"/>
</dbReference>
<gene>
    <name evidence="5" type="ORF">CAL29_12030</name>
</gene>
<dbReference type="AlphaFoldDB" id="A0A261SA37"/>
<evidence type="ECO:0000313" key="5">
    <source>
        <dbReference type="EMBL" id="OZI34264.1"/>
    </source>
</evidence>
<dbReference type="GO" id="GO:0006144">
    <property type="term" value="P:purine nucleobase metabolic process"/>
    <property type="evidence" value="ECO:0007669"/>
    <property type="project" value="UniProtKB-KW"/>
</dbReference>
<keyword evidence="2" id="KW-0659">Purine metabolism</keyword>
<dbReference type="NCBIfam" id="NF009932">
    <property type="entry name" value="PRK13395.1"/>
    <property type="match status" value="1"/>
</dbReference>
<name>A0A261SA37_9BORD</name>
<keyword evidence="6" id="KW-1185">Reference proteome</keyword>
<dbReference type="InterPro" id="IPR024060">
    <property type="entry name" value="Ureidoglycolate_lyase_dom_sf"/>
</dbReference>
<dbReference type="GO" id="GO:0004848">
    <property type="term" value="F:ureidoglycolate hydrolase activity"/>
    <property type="evidence" value="ECO:0007669"/>
    <property type="project" value="InterPro"/>
</dbReference>
<dbReference type="GO" id="GO:0000256">
    <property type="term" value="P:allantoin catabolic process"/>
    <property type="evidence" value="ECO:0007669"/>
    <property type="project" value="InterPro"/>
</dbReference>
<dbReference type="PANTHER" id="PTHR21221">
    <property type="entry name" value="UREIDOGLYCOLATE HYDROLASE"/>
    <property type="match status" value="1"/>
</dbReference>
<dbReference type="GO" id="GO:0050385">
    <property type="term" value="F:ureidoglycolate lyase activity"/>
    <property type="evidence" value="ECO:0007669"/>
    <property type="project" value="UniProtKB-EC"/>
</dbReference>
<comment type="caution">
    <text evidence="5">The sequence shown here is derived from an EMBL/GenBank/DDBJ whole genome shotgun (WGS) entry which is preliminary data.</text>
</comment>
<evidence type="ECO:0000256" key="1">
    <source>
        <dbReference type="ARBA" id="ARBA00011738"/>
    </source>
</evidence>
<organism evidence="5 6">
    <name type="scientific">Bordetella genomosp. 10</name>
    <dbReference type="NCBI Taxonomy" id="1416804"/>
    <lineage>
        <taxon>Bacteria</taxon>
        <taxon>Pseudomonadati</taxon>
        <taxon>Pseudomonadota</taxon>
        <taxon>Betaproteobacteria</taxon>
        <taxon>Burkholderiales</taxon>
        <taxon>Alcaligenaceae</taxon>
        <taxon>Bordetella</taxon>
    </lineage>
</organism>
<accession>A0A261SA37</accession>
<comment type="subunit">
    <text evidence="1">Homodimer.</text>
</comment>
<dbReference type="EMBL" id="NEVM01000002">
    <property type="protein sequence ID" value="OZI34264.1"/>
    <property type="molecule type" value="Genomic_DNA"/>
</dbReference>
<dbReference type="RefSeq" id="WP_094853263.1">
    <property type="nucleotide sequence ID" value="NZ_NEVM01000002.1"/>
</dbReference>
<dbReference type="InterPro" id="IPR047233">
    <property type="entry name" value="UAH_cupin"/>
</dbReference>
<protein>
    <submittedName>
        <fullName evidence="5">Ureidoglycolate lyase</fullName>
    </submittedName>
</protein>
<evidence type="ECO:0000256" key="2">
    <source>
        <dbReference type="ARBA" id="ARBA00022631"/>
    </source>
</evidence>
<keyword evidence="3 5" id="KW-0456">Lyase</keyword>
<evidence type="ECO:0000256" key="4">
    <source>
        <dbReference type="ARBA" id="ARBA00047684"/>
    </source>
</evidence>
<comment type="catalytic activity">
    <reaction evidence="4">
        <text>(S)-ureidoglycolate = urea + glyoxylate</text>
        <dbReference type="Rhea" id="RHEA:11304"/>
        <dbReference type="ChEBI" id="CHEBI:16199"/>
        <dbReference type="ChEBI" id="CHEBI:36655"/>
        <dbReference type="ChEBI" id="CHEBI:57296"/>
        <dbReference type="EC" id="4.3.2.3"/>
    </reaction>
</comment>
<reference evidence="6" key="1">
    <citation type="submission" date="2017-05" db="EMBL/GenBank/DDBJ databases">
        <title>Complete and WGS of Bordetella genogroups.</title>
        <authorList>
            <person name="Spilker T."/>
            <person name="Lipuma J."/>
        </authorList>
    </citation>
    <scope>NUCLEOTIDE SEQUENCE [LARGE SCALE GENOMIC DNA]</scope>
    <source>
        <strain evidence="6">AU16122</strain>
    </source>
</reference>
<dbReference type="SUPFAM" id="SSF51182">
    <property type="entry name" value="RmlC-like cupins"/>
    <property type="match status" value="1"/>
</dbReference>
<dbReference type="OrthoDB" id="9804602at2"/>
<dbReference type="PANTHER" id="PTHR21221:SF1">
    <property type="entry name" value="UREIDOGLYCOLATE LYASE"/>
    <property type="match status" value="1"/>
</dbReference>
<dbReference type="Proteomes" id="UP000216020">
    <property type="component" value="Unassembled WGS sequence"/>
</dbReference>
<dbReference type="CDD" id="cd20298">
    <property type="entry name" value="cupin_UAH"/>
    <property type="match status" value="1"/>
</dbReference>
<evidence type="ECO:0000313" key="6">
    <source>
        <dbReference type="Proteomes" id="UP000216020"/>
    </source>
</evidence>
<dbReference type="InterPro" id="IPR007247">
    <property type="entry name" value="Ureidogly_lyase"/>
</dbReference>
<dbReference type="Pfam" id="PF04115">
    <property type="entry name" value="Ureidogly_lyase"/>
    <property type="match status" value="1"/>
</dbReference>
<sequence length="170" mass="18667">MKNLLKLDVLTKEAFAPYGDVIECREGEFHHINNGMVERYHDLASVQAGAPEGRIGISLMRATPYRLPHEVDFLERHPLSSQAFMPTSATRFIIVVAPRGPTVALADVRGFISQPGQGVNYAPGVWHHVLFATEACDFIVVDRVGGGPNCDKFNFDAGDRPVIADAPFVH</sequence>